<reference evidence="3 4" key="1">
    <citation type="journal article" date="2023" name="G3 (Bethesda)">
        <title>A chromosome-level genome assembly of Zasmidium syzygii isolated from banana leaves.</title>
        <authorList>
            <person name="van Westerhoven A.C."/>
            <person name="Mehrabi R."/>
            <person name="Talebi R."/>
            <person name="Steentjes M.B.F."/>
            <person name="Corcolon B."/>
            <person name="Chong P.A."/>
            <person name="Kema G.H.J."/>
            <person name="Seidl M.F."/>
        </authorList>
    </citation>
    <scope>NUCLEOTIDE SEQUENCE [LARGE SCALE GENOMIC DNA]</scope>
    <source>
        <strain evidence="3 4">P124</strain>
    </source>
</reference>
<name>A0ABR0EHT5_ZASCE</name>
<dbReference type="SUPFAM" id="SSF52540">
    <property type="entry name" value="P-loop containing nucleoside triphosphate hydrolases"/>
    <property type="match status" value="1"/>
</dbReference>
<dbReference type="InterPro" id="IPR027417">
    <property type="entry name" value="P-loop_NTPase"/>
</dbReference>
<dbReference type="InterPro" id="IPR053137">
    <property type="entry name" value="NLR-like"/>
</dbReference>
<evidence type="ECO:0000259" key="2">
    <source>
        <dbReference type="Pfam" id="PF01048"/>
    </source>
</evidence>
<dbReference type="InterPro" id="IPR000845">
    <property type="entry name" value="Nucleoside_phosphorylase_d"/>
</dbReference>
<sequence>MPNQLSHDDYTVGWISALPLELAAARAVLDETHEPLPSKEGDYNVYAYGRIFEHNVVIACLPAGLIGTNSAASVAMQMHRSFSRLRFGLMVGIGGGVPSKEHDIRLGDVVVAQPGNGYGGVVQYDFGKSRPDGFERTGFLNSPPVPLLSALSMLRASQDAGGVASGILNAELITTASRPPSDADVLYYANTDDAAARVVDRSPRPSPGVYVHYGTIASGNQVMRHALERDKVSRELGGVLCFEMEAAGLMNSFPCLVIRGICDYSDAHKTKNWQPFAAAAAAVYTKQLLAVLPRGALLNDKNLPDDRIVSLPFQRNHKFVGRQDVLRELERRLFLDEECQEIALFGLGGIGKTQIVLQFASMVSETRPDMTIFWIVALSQATIEKSFLEIAGQLKLGLLSGSKEDTKEVVKRHLEHSYSRRWLMVIDNVDDESPVDILLGCVPHGRSGYKLYTSRNTRVVQDLAGGDAIEVPRLGEEEALRLMTKSLLKYNSGQHEPDIRALCEELEFLPLALTQAAAYMNQTLTIPAKYRTLMTGADQDLVQLMSVENRDRTRYQQVGHAVATTWVVSFNQILQSYPMAADMLKFISCVEWRCIPWGMLPKVGSAVDITSAVGTLCAYSFLAPSTRENTYDMHRLVHLAIRIWVNERGDTDALYTSALLYMEDILPAGEEDRDVWRVLLPHATCLLRLCGEADPDTQAALCWSVAECLQYDARYKECIHWLGKSQRLLTGLNAGGTRILEVQKDLAEAYWSDYQDSNAIEILEHVVAEYRANHHDQASDALCSELMLGRMYSEGDRIEEGVLVLERLASIEQCGTVESSETLLGYQSALGAAYLHQGQTQKAIDLLEKVDKLQSHRAETDKDWIITRHQLSLAYLDDPSRERVTKAVQLLEHVDNVTSAILRVDHHTRLSIQRDLAEAYVLDGKPQNAQRAIQLLESVVEIESMTCGSHDTSSLESKRQLVKAYLNLNPKHHASKLVEVLEQIVQIESQTLEEDDPSLFRSRFNLGRAYSWIGDTESITTAAKILEHATEIGSKVLDKDDSTLLLSRFELAQAYVRLAGRDNLARAVSLLEDNTHTKSQILEEHDPYRLCTEHQLAYAYLELNGPDTISRAVELLEHVTKIKSQVLKEDDPSRLVSEELLAEAYSRIGTLSATLKAVELLEHVVSIKSLTLRDDDPSRLSSEHFLAQAYLETGRPRTIHLAIELLEHVVEVQEDTLKVNNTARAMSRDLLEHACEAREKLQQDIDRKRYARGWRPSTIRKFLMPDPRIAQLRRYRRMIVRGQP</sequence>
<feature type="domain" description="Nucleoside phosphorylase" evidence="2">
    <location>
        <begin position="12"/>
        <end position="283"/>
    </location>
</feature>
<organism evidence="3 4">
    <name type="scientific">Zasmidium cellare</name>
    <name type="common">Wine cellar mold</name>
    <name type="synonym">Racodium cellare</name>
    <dbReference type="NCBI Taxonomy" id="395010"/>
    <lineage>
        <taxon>Eukaryota</taxon>
        <taxon>Fungi</taxon>
        <taxon>Dikarya</taxon>
        <taxon>Ascomycota</taxon>
        <taxon>Pezizomycotina</taxon>
        <taxon>Dothideomycetes</taxon>
        <taxon>Dothideomycetidae</taxon>
        <taxon>Mycosphaerellales</taxon>
        <taxon>Mycosphaerellaceae</taxon>
        <taxon>Zasmidium</taxon>
    </lineage>
</organism>
<dbReference type="PANTHER" id="PTHR46082">
    <property type="entry name" value="ATP/GTP-BINDING PROTEIN-RELATED"/>
    <property type="match status" value="1"/>
</dbReference>
<protein>
    <submittedName>
        <fullName evidence="3">Uncharacterized protein</fullName>
    </submittedName>
</protein>
<comment type="caution">
    <text evidence="3">The sequence shown here is derived from an EMBL/GenBank/DDBJ whole genome shotgun (WGS) entry which is preliminary data.</text>
</comment>
<gene>
    <name evidence="3" type="ORF">PRZ48_008993</name>
</gene>
<evidence type="ECO:0000313" key="3">
    <source>
        <dbReference type="EMBL" id="KAK4500801.1"/>
    </source>
</evidence>
<dbReference type="InterPro" id="IPR011990">
    <property type="entry name" value="TPR-like_helical_dom_sf"/>
</dbReference>
<accession>A0ABR0EHT5</accession>
<dbReference type="Pfam" id="PF00931">
    <property type="entry name" value="NB-ARC"/>
    <property type="match status" value="1"/>
</dbReference>
<evidence type="ECO:0000313" key="4">
    <source>
        <dbReference type="Proteomes" id="UP001305779"/>
    </source>
</evidence>
<dbReference type="Gene3D" id="3.40.50.1580">
    <property type="entry name" value="Nucleoside phosphorylase domain"/>
    <property type="match status" value="1"/>
</dbReference>
<dbReference type="Gene3D" id="1.25.40.10">
    <property type="entry name" value="Tetratricopeptide repeat domain"/>
    <property type="match status" value="3"/>
</dbReference>
<dbReference type="Pfam" id="PF01048">
    <property type="entry name" value="PNP_UDP_1"/>
    <property type="match status" value="1"/>
</dbReference>
<dbReference type="InterPro" id="IPR002182">
    <property type="entry name" value="NB-ARC"/>
</dbReference>
<evidence type="ECO:0000259" key="1">
    <source>
        <dbReference type="Pfam" id="PF00931"/>
    </source>
</evidence>
<dbReference type="SUPFAM" id="SSF48452">
    <property type="entry name" value="TPR-like"/>
    <property type="match status" value="3"/>
</dbReference>
<dbReference type="PANTHER" id="PTHR46082:SF11">
    <property type="entry name" value="AAA+ ATPASE DOMAIN-CONTAINING PROTEIN-RELATED"/>
    <property type="match status" value="1"/>
</dbReference>
<dbReference type="EMBL" id="JAXOVC010000006">
    <property type="protein sequence ID" value="KAK4500801.1"/>
    <property type="molecule type" value="Genomic_DNA"/>
</dbReference>
<dbReference type="SUPFAM" id="SSF53167">
    <property type="entry name" value="Purine and uridine phosphorylases"/>
    <property type="match status" value="1"/>
</dbReference>
<feature type="domain" description="NB-ARC" evidence="1">
    <location>
        <begin position="323"/>
        <end position="486"/>
    </location>
</feature>
<keyword evidence="4" id="KW-1185">Reference proteome</keyword>
<dbReference type="Gene3D" id="3.40.50.300">
    <property type="entry name" value="P-loop containing nucleotide triphosphate hydrolases"/>
    <property type="match status" value="1"/>
</dbReference>
<dbReference type="Proteomes" id="UP001305779">
    <property type="component" value="Unassembled WGS sequence"/>
</dbReference>
<dbReference type="InterPro" id="IPR035994">
    <property type="entry name" value="Nucleoside_phosphorylase_sf"/>
</dbReference>
<proteinExistence type="predicted"/>